<evidence type="ECO:0000259" key="1">
    <source>
        <dbReference type="Pfam" id="PF07589"/>
    </source>
</evidence>
<dbReference type="AlphaFoldDB" id="X1V6Q4"/>
<name>X1V6Q4_9ZZZZ</name>
<protein>
    <recommendedName>
        <fullName evidence="1">Ice-binding protein C-terminal domain-containing protein</fullName>
    </recommendedName>
</protein>
<dbReference type="InterPro" id="IPR013424">
    <property type="entry name" value="Ice-binding_C"/>
</dbReference>
<reference evidence="2" key="1">
    <citation type="journal article" date="2014" name="Front. Microbiol.">
        <title>High frequency of phylogenetically diverse reductive dehalogenase-homologous genes in deep subseafloor sedimentary metagenomes.</title>
        <authorList>
            <person name="Kawai M."/>
            <person name="Futagami T."/>
            <person name="Toyoda A."/>
            <person name="Takaki Y."/>
            <person name="Nishi S."/>
            <person name="Hori S."/>
            <person name="Arai W."/>
            <person name="Tsubouchi T."/>
            <person name="Morono Y."/>
            <person name="Uchiyama I."/>
            <person name="Ito T."/>
            <person name="Fujiyama A."/>
            <person name="Inagaki F."/>
            <person name="Takami H."/>
        </authorList>
    </citation>
    <scope>NUCLEOTIDE SEQUENCE</scope>
    <source>
        <strain evidence="2">Expedition CK06-06</strain>
    </source>
</reference>
<dbReference type="EMBL" id="BARW01028321">
    <property type="protein sequence ID" value="GAJ11642.1"/>
    <property type="molecule type" value="Genomic_DNA"/>
</dbReference>
<evidence type="ECO:0000313" key="2">
    <source>
        <dbReference type="EMBL" id="GAJ11642.1"/>
    </source>
</evidence>
<gene>
    <name evidence="2" type="ORF">S12H4_45747</name>
</gene>
<dbReference type="NCBIfam" id="TIGR02595">
    <property type="entry name" value="PEP_CTERM"/>
    <property type="match status" value="1"/>
</dbReference>
<accession>X1V6Q4</accession>
<proteinExistence type="predicted"/>
<organism evidence="2">
    <name type="scientific">marine sediment metagenome</name>
    <dbReference type="NCBI Taxonomy" id="412755"/>
    <lineage>
        <taxon>unclassified sequences</taxon>
        <taxon>metagenomes</taxon>
        <taxon>ecological metagenomes</taxon>
    </lineage>
</organism>
<comment type="caution">
    <text evidence="2">The sequence shown here is derived from an EMBL/GenBank/DDBJ whole genome shotgun (WGS) entry which is preliminary data.</text>
</comment>
<sequence length="180" mass="19312">MSKCTALFALVGVLIFFNSAAEGKLVGISCDAASTWSPSGAELTQSLFSLAPVGITMSTEVQSTFNVTTTTTNQSGFIWTGYILFLEPQGDATFVEGAAASTKFNTVLYPDAWTIEFRAPQEVLPGEVVTLEFDISIPDDELYTFALTQQPIPEPATMVLLGFGAALLLYKRTGNKIFGD</sequence>
<dbReference type="Pfam" id="PF07589">
    <property type="entry name" value="PEP-CTERM"/>
    <property type="match status" value="1"/>
</dbReference>
<feature type="domain" description="Ice-binding protein C-terminal" evidence="1">
    <location>
        <begin position="151"/>
        <end position="169"/>
    </location>
</feature>